<dbReference type="EMBL" id="VEVS01000001">
    <property type="protein sequence ID" value="TNO43811.1"/>
    <property type="molecule type" value="Genomic_DNA"/>
</dbReference>
<evidence type="ECO:0000313" key="17">
    <source>
        <dbReference type="Proteomes" id="UP000392616"/>
    </source>
</evidence>
<reference evidence="14" key="4">
    <citation type="journal article" date="2019" name="Appl. Environ. Microbiol.">
        <title>Population genetics and characterization of Campylobacter jejuni isolates in western jackdaws and game birds in Finland.</title>
        <authorList>
            <person name="Kovanen S."/>
            <person name="Rossi M."/>
            <person name="Pohja-Mykra M."/>
            <person name="Nieminen T."/>
            <person name="Raunio-Saarnisto M."/>
            <person name="Sauvala M."/>
            <person name="Fredriksson-Ahomaa M."/>
            <person name="Hanninen M.L."/>
            <person name="Kivisto R."/>
        </authorList>
    </citation>
    <scope>NUCLEOTIDE SEQUENCE</scope>
    <source>
        <strain evidence="14">SO-26</strain>
    </source>
</reference>
<evidence type="ECO:0000256" key="7">
    <source>
        <dbReference type="ARBA" id="ARBA00023010"/>
    </source>
</evidence>
<organism evidence="12 18">
    <name type="scientific">Campylobacter jejuni</name>
    <dbReference type="NCBI Taxonomy" id="197"/>
    <lineage>
        <taxon>Bacteria</taxon>
        <taxon>Pseudomonadati</taxon>
        <taxon>Campylobacterota</taxon>
        <taxon>Epsilonproteobacteria</taxon>
        <taxon>Campylobacterales</taxon>
        <taxon>Campylobacteraceae</taxon>
        <taxon>Campylobacter</taxon>
    </lineage>
</organism>
<comment type="similarity">
    <text evidence="9">Belongs to the TatB family.</text>
</comment>
<dbReference type="Proteomes" id="UP000392616">
    <property type="component" value="Unassembled WGS sequence"/>
</dbReference>
<dbReference type="RefSeq" id="WP_002852097.1">
    <property type="nucleotide sequence ID" value="NZ_AACERE020000004.1"/>
</dbReference>
<comment type="caution">
    <text evidence="12">The sequence shown here is derived from an EMBL/GenBank/DDBJ whole genome shotgun (WGS) entry which is preliminary data.</text>
</comment>
<evidence type="ECO:0000313" key="15">
    <source>
        <dbReference type="EMBL" id="TNO43811.1"/>
    </source>
</evidence>
<evidence type="ECO:0000256" key="5">
    <source>
        <dbReference type="ARBA" id="ARBA00022927"/>
    </source>
</evidence>
<evidence type="ECO:0000256" key="1">
    <source>
        <dbReference type="ARBA" id="ARBA00004167"/>
    </source>
</evidence>
<evidence type="ECO:0000256" key="10">
    <source>
        <dbReference type="SAM" id="Coils"/>
    </source>
</evidence>
<reference evidence="12 18" key="3">
    <citation type="submission" date="2018-05" db="EMBL/GenBank/DDBJ databases">
        <authorList>
            <consortium name="PulseNet: The National Subtyping Network for Foodborne Disease Surveillance"/>
            <person name="Tarr C.L."/>
            <person name="Trees E."/>
            <person name="Katz L.S."/>
            <person name="Carleton-Romer H.A."/>
            <person name="Stroika S."/>
            <person name="Kucerova Z."/>
            <person name="Roache K.F."/>
            <person name="Sabol A.L."/>
            <person name="Besser J."/>
            <person name="Gerner-Smidt P."/>
        </authorList>
    </citation>
    <scope>NUCLEOTIDE SEQUENCE [LARGE SCALE GENOMIC DNA]</scope>
    <source>
        <strain evidence="12 18">PNUSAC003589</strain>
    </source>
</reference>
<dbReference type="GO" id="GO:0008320">
    <property type="term" value="F:protein transmembrane transporter activity"/>
    <property type="evidence" value="ECO:0007669"/>
    <property type="project" value="UniProtKB-UniRule"/>
</dbReference>
<evidence type="ECO:0000313" key="12">
    <source>
        <dbReference type="EMBL" id="EAK3958884.1"/>
    </source>
</evidence>
<dbReference type="NCBIfam" id="TIGR01410">
    <property type="entry name" value="tatB"/>
    <property type="match status" value="1"/>
</dbReference>
<dbReference type="Proteomes" id="UP000410873">
    <property type="component" value="Unassembled WGS sequence"/>
</dbReference>
<keyword evidence="5 9" id="KW-0653">Protein transport</keyword>
<keyword evidence="4 9" id="KW-0812">Transmembrane</keyword>
<dbReference type="PANTHER" id="PTHR33162">
    <property type="entry name" value="SEC-INDEPENDENT PROTEIN TRANSLOCASE PROTEIN TATA, CHLOROPLASTIC"/>
    <property type="match status" value="1"/>
</dbReference>
<evidence type="ECO:0000256" key="2">
    <source>
        <dbReference type="ARBA" id="ARBA00022448"/>
    </source>
</evidence>
<dbReference type="InterPro" id="IPR003369">
    <property type="entry name" value="TatA/B/E"/>
</dbReference>
<dbReference type="Pfam" id="PF02416">
    <property type="entry name" value="TatA_B_E"/>
    <property type="match status" value="1"/>
</dbReference>
<evidence type="ECO:0000313" key="14">
    <source>
        <dbReference type="EMBL" id="RTI48981.1"/>
    </source>
</evidence>
<sequence length="138" mass="15746">MSFGEIIVILVVAILVLGPDKLPEAIVQIAKILKAVKRNIDDAKSSIEKEIRINDLKEEAKKYKDEFSSTNENIRKKLSFEEFDDLKRDILDKTKVDLTFDSRDDKVKNNLSGQNLNTEEKPNLSKLETQDKNGKINV</sequence>
<evidence type="ECO:0000313" key="16">
    <source>
        <dbReference type="Proteomes" id="UP000312397"/>
    </source>
</evidence>
<evidence type="ECO:0000313" key="13">
    <source>
        <dbReference type="EMBL" id="EAK6413236.1"/>
    </source>
</evidence>
<protein>
    <recommendedName>
        <fullName evidence="9">Sec-independent protein translocase protein TatB homolog</fullName>
    </recommendedName>
</protein>
<keyword evidence="2 9" id="KW-0813">Transport</keyword>
<evidence type="ECO:0000256" key="6">
    <source>
        <dbReference type="ARBA" id="ARBA00022989"/>
    </source>
</evidence>
<feature type="coiled-coil region" evidence="10">
    <location>
        <begin position="46"/>
        <end position="73"/>
    </location>
</feature>
<reference evidence="13 17" key="2">
    <citation type="submission" date="2018-05" db="EMBL/GenBank/DDBJ databases">
        <authorList>
            <consortium name="NARMS: The National Antimicrobial Resistance Monitoring System"/>
        </authorList>
    </citation>
    <scope>NUCLEOTIDE SEQUENCE [LARGE SCALE GENOMIC DNA]</scope>
    <source>
        <strain evidence="13 17">CVM N62988</strain>
    </source>
</reference>
<dbReference type="GO" id="GO:0033281">
    <property type="term" value="C:TAT protein transport complex"/>
    <property type="evidence" value="ECO:0007669"/>
    <property type="project" value="UniProtKB-UniRule"/>
</dbReference>
<proteinExistence type="inferred from homology"/>
<dbReference type="AlphaFoldDB" id="A0A2U0QSW5"/>
<gene>
    <name evidence="12" type="primary">tatB</name>
    <name evidence="13" type="ORF">B7A03_04255</name>
    <name evidence="12" type="ORF">C1418_03395</name>
    <name evidence="14" type="ORF">C3I27_02520</name>
    <name evidence="15" type="ORF">FH034_00760</name>
</gene>
<evidence type="ECO:0000256" key="9">
    <source>
        <dbReference type="HAMAP-Rule" id="MF_00237"/>
    </source>
</evidence>
<reference evidence="15 16" key="5">
    <citation type="submission" date="2019-06" db="EMBL/GenBank/DDBJ databases">
        <title>Epidemiology of MDR Campylobacter spp.</title>
        <authorList>
            <person name="Addetia A."/>
            <person name="Greninger A."/>
            <person name="Fang F."/>
        </authorList>
    </citation>
    <scope>NUCLEOTIDE SEQUENCE [LARGE SCALE GENOMIC DNA]</scope>
    <source>
        <strain evidence="15 16">HMC314</strain>
    </source>
</reference>
<dbReference type="Gene3D" id="1.20.5.3310">
    <property type="match status" value="1"/>
</dbReference>
<dbReference type="HAMAP" id="MF_00237">
    <property type="entry name" value="TatB"/>
    <property type="match status" value="1"/>
</dbReference>
<keyword evidence="10" id="KW-0175">Coiled coil</keyword>
<accession>A0A2U0QSW5</accession>
<comment type="subcellular location">
    <subcellularLocation>
        <location evidence="9">Cell membrane</location>
        <topology evidence="9">Single-pass membrane protein</topology>
    </subcellularLocation>
    <subcellularLocation>
        <location evidence="1">Membrane</location>
        <topology evidence="1">Single-pass membrane protein</topology>
    </subcellularLocation>
</comment>
<dbReference type="OMA" id="EQANGEH"/>
<keyword evidence="6 9" id="KW-1133">Transmembrane helix</keyword>
<dbReference type="SMR" id="A0A2U0QSW5"/>
<feature type="region of interest" description="Disordered" evidence="11">
    <location>
        <begin position="109"/>
        <end position="138"/>
    </location>
</feature>
<dbReference type="EMBL" id="AACFWJ010000002">
    <property type="protein sequence ID" value="EAK3958884.1"/>
    <property type="molecule type" value="Genomic_DNA"/>
</dbReference>
<feature type="compositionally biased region" description="Basic and acidic residues" evidence="11">
    <location>
        <begin position="118"/>
        <end position="138"/>
    </location>
</feature>
<evidence type="ECO:0000256" key="4">
    <source>
        <dbReference type="ARBA" id="ARBA00022692"/>
    </source>
</evidence>
<reference evidence="14" key="1">
    <citation type="submission" date="2018-01" db="EMBL/GenBank/DDBJ databases">
        <authorList>
            <person name="Kovanen S."/>
            <person name="Nieminen T."/>
            <person name="Pohja-Mykra M."/>
            <person name="Raunio-Saarnisto M."/>
            <person name="Sauvala M."/>
            <person name="Fredriksson-Ahomaa M."/>
            <person name="Hanninen M.-L."/>
            <person name="Kivisto R."/>
        </authorList>
    </citation>
    <scope>NUCLEOTIDE SEQUENCE</scope>
    <source>
        <strain evidence="14">SO-26</strain>
    </source>
</reference>
<dbReference type="GO" id="GO:0043953">
    <property type="term" value="P:protein transport by the Tat complex"/>
    <property type="evidence" value="ECO:0007669"/>
    <property type="project" value="UniProtKB-UniRule"/>
</dbReference>
<keyword evidence="7 9" id="KW-0811">Translocation</keyword>
<dbReference type="PANTHER" id="PTHR33162:SF1">
    <property type="entry name" value="SEC-INDEPENDENT PROTEIN TRANSLOCASE PROTEIN TATA, CHLOROPLASTIC"/>
    <property type="match status" value="1"/>
</dbReference>
<dbReference type="Proteomes" id="UP000287197">
    <property type="component" value="Unassembled WGS sequence"/>
</dbReference>
<evidence type="ECO:0000256" key="8">
    <source>
        <dbReference type="ARBA" id="ARBA00023136"/>
    </source>
</evidence>
<keyword evidence="8 9" id="KW-0472">Membrane</keyword>
<dbReference type="EMBL" id="AACHYE010000006">
    <property type="protein sequence ID" value="EAK6413236.1"/>
    <property type="molecule type" value="Genomic_DNA"/>
</dbReference>
<dbReference type="EMBL" id="PQZD01000002">
    <property type="protein sequence ID" value="RTI48981.1"/>
    <property type="molecule type" value="Genomic_DNA"/>
</dbReference>
<evidence type="ECO:0000256" key="11">
    <source>
        <dbReference type="SAM" id="MobiDB-lite"/>
    </source>
</evidence>
<dbReference type="Proteomes" id="UP000312397">
    <property type="component" value="Unassembled WGS sequence"/>
</dbReference>
<name>A0A2U0QSW5_CAMJU</name>
<evidence type="ECO:0000313" key="18">
    <source>
        <dbReference type="Proteomes" id="UP000410873"/>
    </source>
</evidence>
<keyword evidence="3 9" id="KW-1003">Cell membrane</keyword>
<dbReference type="InterPro" id="IPR018448">
    <property type="entry name" value="TatB"/>
</dbReference>
<evidence type="ECO:0000256" key="3">
    <source>
        <dbReference type="ARBA" id="ARBA00022475"/>
    </source>
</evidence>